<protein>
    <submittedName>
        <fullName evidence="2">Uncharacterized protein</fullName>
    </submittedName>
</protein>
<keyword evidence="1" id="KW-0732">Signal</keyword>
<dbReference type="AlphaFoldDB" id="A0A9K3GH72"/>
<evidence type="ECO:0000256" key="1">
    <source>
        <dbReference type="SAM" id="SignalP"/>
    </source>
</evidence>
<comment type="caution">
    <text evidence="2">The sequence shown here is derived from an EMBL/GenBank/DDBJ whole genome shotgun (WGS) entry which is preliminary data.</text>
</comment>
<dbReference type="EMBL" id="BDIP01001217">
    <property type="protein sequence ID" value="GIQ83879.1"/>
    <property type="molecule type" value="Genomic_DNA"/>
</dbReference>
<organism evidence="2 3">
    <name type="scientific">Kipferlia bialata</name>
    <dbReference type="NCBI Taxonomy" id="797122"/>
    <lineage>
        <taxon>Eukaryota</taxon>
        <taxon>Metamonada</taxon>
        <taxon>Carpediemonas-like organisms</taxon>
        <taxon>Kipferlia</taxon>
    </lineage>
</organism>
<reference evidence="2 3" key="1">
    <citation type="journal article" date="2018" name="PLoS ONE">
        <title>The draft genome of Kipferlia bialata reveals reductive genome evolution in fornicate parasites.</title>
        <authorList>
            <person name="Tanifuji G."/>
            <person name="Takabayashi S."/>
            <person name="Kume K."/>
            <person name="Takagi M."/>
            <person name="Nakayama T."/>
            <person name="Kamikawa R."/>
            <person name="Inagaki Y."/>
            <person name="Hashimoto T."/>
        </authorList>
    </citation>
    <scope>NUCLEOTIDE SEQUENCE [LARGE SCALE GENOMIC DNA]</scope>
    <source>
        <strain evidence="2">NY0173</strain>
    </source>
</reference>
<keyword evidence="3" id="KW-1185">Reference proteome</keyword>
<sequence>MNTLLSVVLVCLVGLTLAHPVDEGMDDRCSVYGPALDQGDTGMVMTYSIEALNHLISGFMPFFQESLYLFTVPDMDGSVDLGCV</sequence>
<dbReference type="Proteomes" id="UP000265618">
    <property type="component" value="Unassembled WGS sequence"/>
</dbReference>
<accession>A0A9K3GH72</accession>
<proteinExistence type="predicted"/>
<gene>
    <name evidence="2" type="ORF">KIPB_005277</name>
</gene>
<feature type="signal peptide" evidence="1">
    <location>
        <begin position="1"/>
        <end position="18"/>
    </location>
</feature>
<evidence type="ECO:0000313" key="2">
    <source>
        <dbReference type="EMBL" id="GIQ83879.1"/>
    </source>
</evidence>
<feature type="chain" id="PRO_5039886336" evidence="1">
    <location>
        <begin position="19"/>
        <end position="84"/>
    </location>
</feature>
<name>A0A9K3GH72_9EUKA</name>
<evidence type="ECO:0000313" key="3">
    <source>
        <dbReference type="Proteomes" id="UP000265618"/>
    </source>
</evidence>